<evidence type="ECO:0000313" key="3">
    <source>
        <dbReference type="EMBL" id="VAW83691.1"/>
    </source>
</evidence>
<dbReference type="PANTHER" id="PTHR30383:SF5">
    <property type="entry name" value="SGNH HYDROLASE-TYPE ESTERASE DOMAIN-CONTAINING PROTEIN"/>
    <property type="match status" value="1"/>
</dbReference>
<evidence type="ECO:0000259" key="1">
    <source>
        <dbReference type="Pfam" id="PF06439"/>
    </source>
</evidence>
<dbReference type="InterPro" id="IPR051532">
    <property type="entry name" value="Ester_Hydrolysis_Enzymes"/>
</dbReference>
<dbReference type="Pfam" id="PF06439">
    <property type="entry name" value="3keto-disac_hyd"/>
    <property type="match status" value="1"/>
</dbReference>
<dbReference type="AlphaFoldDB" id="A0A3B0YWB8"/>
<feature type="domain" description="SGNH hydrolase-type esterase" evidence="2">
    <location>
        <begin position="436"/>
        <end position="642"/>
    </location>
</feature>
<organism evidence="3">
    <name type="scientific">hydrothermal vent metagenome</name>
    <dbReference type="NCBI Taxonomy" id="652676"/>
    <lineage>
        <taxon>unclassified sequences</taxon>
        <taxon>metagenomes</taxon>
        <taxon>ecological metagenomes</taxon>
    </lineage>
</organism>
<dbReference type="Pfam" id="PF13472">
    <property type="entry name" value="Lipase_GDSL_2"/>
    <property type="match status" value="1"/>
</dbReference>
<name>A0A3B0YWB8_9ZZZZ</name>
<dbReference type="InterPro" id="IPR013783">
    <property type="entry name" value="Ig-like_fold"/>
</dbReference>
<dbReference type="InterPro" id="IPR013830">
    <property type="entry name" value="SGNH_hydro"/>
</dbReference>
<dbReference type="GO" id="GO:0004622">
    <property type="term" value="F:phosphatidylcholine lysophospholipase activity"/>
    <property type="evidence" value="ECO:0007669"/>
    <property type="project" value="TreeGrafter"/>
</dbReference>
<feature type="domain" description="3-keto-alpha-glucoside-1,2-lyase/3-keto-2-hydroxy-glucal hydratase" evidence="1">
    <location>
        <begin position="163"/>
        <end position="337"/>
    </location>
</feature>
<evidence type="ECO:0000259" key="2">
    <source>
        <dbReference type="Pfam" id="PF13472"/>
    </source>
</evidence>
<dbReference type="InterPro" id="IPR036514">
    <property type="entry name" value="SGNH_hydro_sf"/>
</dbReference>
<dbReference type="Gene3D" id="3.40.50.1110">
    <property type="entry name" value="SGNH hydrolase"/>
    <property type="match status" value="1"/>
</dbReference>
<dbReference type="Gene3D" id="2.60.40.10">
    <property type="entry name" value="Immunoglobulins"/>
    <property type="match status" value="1"/>
</dbReference>
<dbReference type="InterPro" id="IPR010496">
    <property type="entry name" value="AL/BT2_dom"/>
</dbReference>
<protein>
    <recommendedName>
        <fullName evidence="4">SGNH hydrolase-type esterase domain-containing protein</fullName>
    </recommendedName>
</protein>
<proteinExistence type="predicted"/>
<gene>
    <name evidence="3" type="ORF">MNBD_GAMMA16-1403</name>
</gene>
<evidence type="ECO:0008006" key="4">
    <source>
        <dbReference type="Google" id="ProtNLM"/>
    </source>
</evidence>
<sequence>TSQISALTVVGRNANRYQSAPGERVNFIWSDGTPTASTSTTAGLYLSRVGSRYELNVPADTTAKTLTLYAGGWKARGRLDISLGDASADPISIIIDNPNGVIDRVVTIDFIAASAGQSLFITYTLVDDYGVGGNITLSGAALAEAAGNPNQPPMLILPFTDNFDNIDNWGFVDETDLASNWVIINGELHQQNRVESVNAFDQSYHLGTFGHLSDGQTLSDYTMMVDAQYLSSDLAEDIGVMFRYQDSSNYYRLTLNSRYGFTRLEKKVSGQFTPLATNSRGYMADELLRIKIEMVGTSIKVYLNEDPLFAVTDSSLTSGTVALYTQDNAKFDNLRIEENAVLPSIVIASPVAHSVVPGSSLNVTALAINVPTNGYVEFVLNDTTSLIDTTPPFSQTFNSVGAGIHKVDAILRDEVDVEVARDTNIDVATQGDYIVAVGDSITNGIGDNYAADNLAKFGRIISFQGFEAPLTDKLNTNEAFANNLVVNEGIGGDESFDAAFVRIESILERHPETNQTLILLGTNDALSIIPSGLSCIGVTCDGTFKGNLQTLVDKVIWFDYPANTVSSNIMPVVSLIPPIWNSTDPWNSTTNNRIRDYNTVITTELSGITVGADLFSYFMPSFTQNYASLFADTLHPNGLGQDVISSLLYNALNLSSSMPLPFILDDLTVSTFSSPQQNLLEVGDQYYLDEAFSLASIPAALQDGRWIMSRNVDGTNTSASYLSFTVDQAVDVYIAYDNNAMTLPDWLLDFSETGLLLSTTDPSTPDLHLYKKSFPTGTITLGGNLQGSATGANSNYVTIIVEM</sequence>
<dbReference type="CDD" id="cd00229">
    <property type="entry name" value="SGNH_hydrolase"/>
    <property type="match status" value="1"/>
</dbReference>
<dbReference type="SUPFAM" id="SSF52266">
    <property type="entry name" value="SGNH hydrolase"/>
    <property type="match status" value="1"/>
</dbReference>
<dbReference type="EMBL" id="UOFO01000021">
    <property type="protein sequence ID" value="VAW83691.1"/>
    <property type="molecule type" value="Genomic_DNA"/>
</dbReference>
<reference evidence="3" key="1">
    <citation type="submission" date="2018-06" db="EMBL/GenBank/DDBJ databases">
        <authorList>
            <person name="Zhirakovskaya E."/>
        </authorList>
    </citation>
    <scope>NUCLEOTIDE SEQUENCE</scope>
</reference>
<dbReference type="PANTHER" id="PTHR30383">
    <property type="entry name" value="THIOESTERASE 1/PROTEASE 1/LYSOPHOSPHOLIPASE L1"/>
    <property type="match status" value="1"/>
</dbReference>
<accession>A0A3B0YWB8</accession>
<dbReference type="Gene3D" id="2.60.120.560">
    <property type="entry name" value="Exo-inulinase, domain 1"/>
    <property type="match status" value="1"/>
</dbReference>
<feature type="non-terminal residue" evidence="3">
    <location>
        <position position="1"/>
    </location>
</feature>